<dbReference type="InterPro" id="IPR006165">
    <property type="entry name" value="Ku70"/>
</dbReference>
<feature type="domain" description="Ku" evidence="16">
    <location>
        <begin position="310"/>
        <end position="457"/>
    </location>
</feature>
<dbReference type="GO" id="GO:0042162">
    <property type="term" value="F:telomeric DNA binding"/>
    <property type="evidence" value="ECO:0007669"/>
    <property type="project" value="InterPro"/>
</dbReference>
<dbReference type="PANTHER" id="PTHR12604">
    <property type="entry name" value="KU AUTOANTIGEN DNA HELICASE"/>
    <property type="match status" value="1"/>
</dbReference>
<dbReference type="CDD" id="cd00788">
    <property type="entry name" value="KU70"/>
    <property type="match status" value="1"/>
</dbReference>
<evidence type="ECO:0000256" key="12">
    <source>
        <dbReference type="ARBA" id="ARBA00023172"/>
    </source>
</evidence>
<evidence type="ECO:0000313" key="17">
    <source>
        <dbReference type="EMBL" id="ORX61941.1"/>
    </source>
</evidence>
<dbReference type="AlphaFoldDB" id="A0A1X2GV80"/>
<dbReference type="GO" id="GO:0043564">
    <property type="term" value="C:Ku70:Ku80 complex"/>
    <property type="evidence" value="ECO:0007669"/>
    <property type="project" value="InterPro"/>
</dbReference>
<dbReference type="GO" id="GO:0003684">
    <property type="term" value="F:damaged DNA binding"/>
    <property type="evidence" value="ECO:0007669"/>
    <property type="project" value="InterPro"/>
</dbReference>
<dbReference type="SUPFAM" id="SSF100939">
    <property type="entry name" value="SPOC domain-like"/>
    <property type="match status" value="1"/>
</dbReference>
<dbReference type="InterPro" id="IPR047087">
    <property type="entry name" value="KU70_core_dom"/>
</dbReference>
<reference evidence="17 18" key="1">
    <citation type="submission" date="2016-07" db="EMBL/GenBank/DDBJ databases">
        <title>Pervasive Adenine N6-methylation of Active Genes in Fungi.</title>
        <authorList>
            <consortium name="DOE Joint Genome Institute"/>
            <person name="Mondo S.J."/>
            <person name="Dannebaum R.O."/>
            <person name="Kuo R.C."/>
            <person name="Labutti K."/>
            <person name="Haridas S."/>
            <person name="Kuo A."/>
            <person name="Salamov A."/>
            <person name="Ahrendt S.R."/>
            <person name="Lipzen A."/>
            <person name="Sullivan W."/>
            <person name="Andreopoulos W.B."/>
            <person name="Clum A."/>
            <person name="Lindquist E."/>
            <person name="Daum C."/>
            <person name="Ramamoorthy G.K."/>
            <person name="Gryganskyi A."/>
            <person name="Culley D."/>
            <person name="Magnuson J.K."/>
            <person name="James T.Y."/>
            <person name="O'Malley M.A."/>
            <person name="Stajich J.E."/>
            <person name="Spatafora J.W."/>
            <person name="Visel A."/>
            <person name="Grigoriev I.V."/>
        </authorList>
    </citation>
    <scope>NUCLEOTIDE SEQUENCE [LARGE SCALE GENOMIC DNA]</scope>
    <source>
        <strain evidence="17 18">NRRL 3301</strain>
    </source>
</reference>
<keyword evidence="7" id="KW-0378">Hydrolase</keyword>
<keyword evidence="13" id="KW-0234">DNA repair</keyword>
<dbReference type="InterPro" id="IPR016194">
    <property type="entry name" value="SPOC-like_C_dom_sf"/>
</dbReference>
<dbReference type="GO" id="GO:0006303">
    <property type="term" value="P:double-strand break repair via nonhomologous end joining"/>
    <property type="evidence" value="ECO:0007669"/>
    <property type="project" value="InterPro"/>
</dbReference>
<dbReference type="OrthoDB" id="3249161at2759"/>
<evidence type="ECO:0000256" key="13">
    <source>
        <dbReference type="ARBA" id="ARBA00023204"/>
    </source>
</evidence>
<comment type="caution">
    <text evidence="17">The sequence shown here is derived from an EMBL/GenBank/DDBJ whole genome shotgun (WGS) entry which is preliminary data.</text>
</comment>
<dbReference type="PIRSF" id="PIRSF003033">
    <property type="entry name" value="Ku70"/>
    <property type="match status" value="1"/>
</dbReference>
<gene>
    <name evidence="17" type="ORF">DM01DRAFT_1379815</name>
</gene>
<dbReference type="STRING" id="101127.A0A1X2GV80"/>
<keyword evidence="8" id="KW-0347">Helicase</keyword>
<proteinExistence type="inferred from homology"/>
<dbReference type="InterPro" id="IPR005161">
    <property type="entry name" value="Ku_N"/>
</dbReference>
<dbReference type="Gene3D" id="4.10.970.10">
    <property type="entry name" value="Ku70, bridge and pillars"/>
    <property type="match status" value="1"/>
</dbReference>
<comment type="subcellular location">
    <subcellularLocation>
        <location evidence="2">Chromosome</location>
        <location evidence="2">Telomere</location>
    </subcellularLocation>
    <subcellularLocation>
        <location evidence="1">Nucleus</location>
    </subcellularLocation>
</comment>
<keyword evidence="9" id="KW-0067">ATP-binding</keyword>
<dbReference type="SUPFAM" id="SSF53300">
    <property type="entry name" value="vWA-like"/>
    <property type="match status" value="1"/>
</dbReference>
<evidence type="ECO:0000256" key="6">
    <source>
        <dbReference type="ARBA" id="ARBA00022763"/>
    </source>
</evidence>
<evidence type="ECO:0000256" key="2">
    <source>
        <dbReference type="ARBA" id="ARBA00004574"/>
    </source>
</evidence>
<evidence type="ECO:0000256" key="15">
    <source>
        <dbReference type="ARBA" id="ARBA00031811"/>
    </source>
</evidence>
<accession>A0A1X2GV80</accession>
<evidence type="ECO:0000256" key="5">
    <source>
        <dbReference type="ARBA" id="ARBA00022741"/>
    </source>
</evidence>
<protein>
    <recommendedName>
        <fullName evidence="4">ATP-dependent DNA helicase II subunit 1</fullName>
    </recommendedName>
    <alternativeName>
        <fullName evidence="15">ATP-dependent DNA helicase II subunit Ku70</fullName>
    </alternativeName>
</protein>
<evidence type="ECO:0000256" key="9">
    <source>
        <dbReference type="ARBA" id="ARBA00022840"/>
    </source>
</evidence>
<keyword evidence="18" id="KW-1185">Reference proteome</keyword>
<evidence type="ECO:0000256" key="1">
    <source>
        <dbReference type="ARBA" id="ARBA00004123"/>
    </source>
</evidence>
<dbReference type="Pfam" id="PF03730">
    <property type="entry name" value="Ku_C"/>
    <property type="match status" value="1"/>
</dbReference>
<organism evidence="17 18">
    <name type="scientific">Hesseltinella vesiculosa</name>
    <dbReference type="NCBI Taxonomy" id="101127"/>
    <lineage>
        <taxon>Eukaryota</taxon>
        <taxon>Fungi</taxon>
        <taxon>Fungi incertae sedis</taxon>
        <taxon>Mucoromycota</taxon>
        <taxon>Mucoromycotina</taxon>
        <taxon>Mucoromycetes</taxon>
        <taxon>Mucorales</taxon>
        <taxon>Cunninghamellaceae</taxon>
        <taxon>Hesseltinella</taxon>
    </lineage>
</organism>
<dbReference type="Proteomes" id="UP000242146">
    <property type="component" value="Unassembled WGS sequence"/>
</dbReference>
<dbReference type="FunFam" id="2.40.290.10:FF:000001">
    <property type="entry name" value="X-ray repair cross complementing 6"/>
    <property type="match status" value="1"/>
</dbReference>
<evidence type="ECO:0000313" key="18">
    <source>
        <dbReference type="Proteomes" id="UP000242146"/>
    </source>
</evidence>
<keyword evidence="10" id="KW-0158">Chromosome</keyword>
<dbReference type="GO" id="GO:0000723">
    <property type="term" value="P:telomere maintenance"/>
    <property type="evidence" value="ECO:0007669"/>
    <property type="project" value="InterPro"/>
</dbReference>
<keyword evidence="5" id="KW-0547">Nucleotide-binding</keyword>
<name>A0A1X2GV80_9FUNG</name>
<comment type="similarity">
    <text evidence="3">Belongs to the ku70 family.</text>
</comment>
<dbReference type="InterPro" id="IPR027388">
    <property type="entry name" value="Ku70_bridge/pillars_dom_sf"/>
</dbReference>
<dbReference type="InterPro" id="IPR036465">
    <property type="entry name" value="vWFA_dom_sf"/>
</dbReference>
<dbReference type="InterPro" id="IPR006164">
    <property type="entry name" value="DNA_bd_Ku70/Ku80"/>
</dbReference>
<dbReference type="NCBIfam" id="TIGR00578">
    <property type="entry name" value="ku70"/>
    <property type="match status" value="1"/>
</dbReference>
<dbReference type="SMART" id="SM00559">
    <property type="entry name" value="Ku78"/>
    <property type="match status" value="1"/>
</dbReference>
<evidence type="ECO:0000256" key="11">
    <source>
        <dbReference type="ARBA" id="ARBA00023125"/>
    </source>
</evidence>
<evidence type="ECO:0000256" key="4">
    <source>
        <dbReference type="ARBA" id="ARBA00021796"/>
    </source>
</evidence>
<keyword evidence="11 17" id="KW-0238">DNA-binding</keyword>
<evidence type="ECO:0000256" key="10">
    <source>
        <dbReference type="ARBA" id="ARBA00022895"/>
    </source>
</evidence>
<evidence type="ECO:0000256" key="7">
    <source>
        <dbReference type="ARBA" id="ARBA00022801"/>
    </source>
</evidence>
<keyword evidence="14" id="KW-0539">Nucleus</keyword>
<dbReference type="GO" id="GO:0005524">
    <property type="term" value="F:ATP binding"/>
    <property type="evidence" value="ECO:0007669"/>
    <property type="project" value="UniProtKB-KW"/>
</dbReference>
<keyword evidence="10" id="KW-0779">Telomere</keyword>
<dbReference type="GO" id="GO:0016787">
    <property type="term" value="F:hydrolase activity"/>
    <property type="evidence" value="ECO:0007669"/>
    <property type="project" value="UniProtKB-KW"/>
</dbReference>
<dbReference type="GO" id="GO:0003678">
    <property type="term" value="F:DNA helicase activity"/>
    <property type="evidence" value="ECO:0007669"/>
    <property type="project" value="InterPro"/>
</dbReference>
<dbReference type="CDD" id="cd01458">
    <property type="entry name" value="vWA_ku"/>
    <property type="match status" value="1"/>
</dbReference>
<evidence type="ECO:0000259" key="16">
    <source>
        <dbReference type="SMART" id="SM00559"/>
    </source>
</evidence>
<dbReference type="GO" id="GO:0006310">
    <property type="term" value="P:DNA recombination"/>
    <property type="evidence" value="ECO:0007669"/>
    <property type="project" value="UniProtKB-KW"/>
</dbReference>
<dbReference type="GO" id="GO:0003690">
    <property type="term" value="F:double-stranded DNA binding"/>
    <property type="evidence" value="ECO:0007669"/>
    <property type="project" value="TreeGrafter"/>
</dbReference>
<dbReference type="Gene3D" id="1.10.1600.10">
    <property type="match status" value="1"/>
</dbReference>
<dbReference type="Pfam" id="PF03731">
    <property type="entry name" value="Ku_N"/>
    <property type="match status" value="1"/>
</dbReference>
<keyword evidence="12" id="KW-0233">DNA recombination</keyword>
<evidence type="ECO:0000256" key="8">
    <source>
        <dbReference type="ARBA" id="ARBA00022806"/>
    </source>
</evidence>
<evidence type="ECO:0000256" key="3">
    <source>
        <dbReference type="ARBA" id="ARBA00005240"/>
    </source>
</evidence>
<dbReference type="PANTHER" id="PTHR12604:SF2">
    <property type="entry name" value="X-RAY REPAIR CROSS-COMPLEMENTING PROTEIN 6"/>
    <property type="match status" value="1"/>
</dbReference>
<evidence type="ECO:0000256" key="14">
    <source>
        <dbReference type="ARBA" id="ARBA00023242"/>
    </source>
</evidence>
<dbReference type="Gene3D" id="3.40.50.410">
    <property type="entry name" value="von Willebrand factor, type A domain"/>
    <property type="match status" value="1"/>
</dbReference>
<keyword evidence="6" id="KW-0227">DNA damage</keyword>
<dbReference type="Gene3D" id="2.40.290.10">
    <property type="match status" value="1"/>
</dbReference>
<sequence>MSNLISLSGAQSSQFLDEEEDDELNVEDFFEKPDSIVFAIDCSSKMLVPDDQGNIPLQIAFQCVQSVLLNKAFNNRSDMIGVLLYGTKQAMNPSNYDHIYILQTLDSPDPGRIKAADDLAKGNNDRFRDEIGSSDEEFPLGNVFWLCSDMFAAAFKRIFLITNEDNPHKDNPSLRGSSLQRAKDLWDMGMRVELFGLDQPDHSFDYSLFYKEMMMLDNENDDVALDSRISSQSAMTGKVEDLLNQVRRKQASKRSNFSIPMHITPELSIGIRGYSIIMEQGRGSYTKVTSSGSMLQEVETVTSYKCADTDQFLADTDVKYFYPFGGKPALFTKDEVLQLRRFDEPHLRILGFKPRSSLQPHHNIASHSYFIYPNEMEYEGSTRTFAALLEAVKDQDKIAIAYLITRRTSAPSMVALLPQTEELGADGVQILPPGFQMIILPYADDIRQVPPSSEAEVTGEQIDALNGIIDDLMVDHRYDPMAYKNPSLQRHYSALQSISLDEPSKDIVDDTIPNQDIIDKAIACHSLSPFQ</sequence>
<dbReference type="EMBL" id="MCGT01000002">
    <property type="protein sequence ID" value="ORX61941.1"/>
    <property type="molecule type" value="Genomic_DNA"/>
</dbReference>
<dbReference type="GO" id="GO:0000781">
    <property type="term" value="C:chromosome, telomeric region"/>
    <property type="evidence" value="ECO:0007669"/>
    <property type="project" value="UniProtKB-SubCell"/>
</dbReference>
<dbReference type="InterPro" id="IPR005160">
    <property type="entry name" value="Ku_C"/>
</dbReference>
<dbReference type="Pfam" id="PF02735">
    <property type="entry name" value="Ku"/>
    <property type="match status" value="1"/>
</dbReference>